<name>A0A6H5GXL9_9HEMI</name>
<feature type="non-terminal residue" evidence="2">
    <location>
        <position position="562"/>
    </location>
</feature>
<reference evidence="2 3" key="1">
    <citation type="submission" date="2020-02" db="EMBL/GenBank/DDBJ databases">
        <authorList>
            <person name="Ferguson B K."/>
        </authorList>
    </citation>
    <scope>NUCLEOTIDE SEQUENCE [LARGE SCALE GENOMIC DNA]</scope>
</reference>
<dbReference type="EMBL" id="CADCXU010020498">
    <property type="protein sequence ID" value="CAB0008613.1"/>
    <property type="molecule type" value="Genomic_DNA"/>
</dbReference>
<evidence type="ECO:0000313" key="3">
    <source>
        <dbReference type="Proteomes" id="UP000479000"/>
    </source>
</evidence>
<gene>
    <name evidence="2" type="ORF">NTEN_LOCUS13859</name>
</gene>
<sequence>MCPCPSKVDQLTSQISAIPFNITIEFLMQNSNPEQLVLLNEILRPRWYKKLNLKYMSCRPLTYSGYAVDKHLSKSIKQFFDRTEKRGFTYLKMTPLPLLVVNGEFYDCSYIDQFPEDYPLNNREYRCPELMHSEFEFVKLMEQIYAVDTEMPTNGGSRSRFIRCFAADGRSKSTCILKVRPHRSPGQPSAPVHVNLSINNSVSIVIVETIEVTVVMAPSKRGGAYGSISAEIRSRAVGVSFPSSGARTKTDLRIRRRERWAQGCNLHFLIRQRRPSPSSREFQPILQGRAQSPRGESVCANGSVKSLRNCATATNNALRHIYGDTFEIKNKCHFLGRLERHVLTCIDLLRKRRLCDNLGYHATFTDDHNTSIYSVNMEVNQCRIVTNIEFRSAPLLNSAHLCKEIRVNKVRTTRYRGSRQAEETRRSERLLVPEFRLRAGRVGGKESKSGNGRMRRKTSSVQEPDGEGGTGAAIAESSAAERGPRIRLGDGYCDTPRLIVVIVFTGSLVFGPRFPHFATMQFRDAHIEIYTTKIVDTKVYLSRALYTATDGVKALTSMAESQ</sequence>
<protein>
    <submittedName>
        <fullName evidence="2">Uncharacterized protein</fullName>
    </submittedName>
</protein>
<organism evidence="2 3">
    <name type="scientific">Nesidiocoris tenuis</name>
    <dbReference type="NCBI Taxonomy" id="355587"/>
    <lineage>
        <taxon>Eukaryota</taxon>
        <taxon>Metazoa</taxon>
        <taxon>Ecdysozoa</taxon>
        <taxon>Arthropoda</taxon>
        <taxon>Hexapoda</taxon>
        <taxon>Insecta</taxon>
        <taxon>Pterygota</taxon>
        <taxon>Neoptera</taxon>
        <taxon>Paraneoptera</taxon>
        <taxon>Hemiptera</taxon>
        <taxon>Heteroptera</taxon>
        <taxon>Panheteroptera</taxon>
        <taxon>Cimicomorpha</taxon>
        <taxon>Miridae</taxon>
        <taxon>Dicyphina</taxon>
        <taxon>Nesidiocoris</taxon>
    </lineage>
</organism>
<dbReference type="Proteomes" id="UP000479000">
    <property type="component" value="Unassembled WGS sequence"/>
</dbReference>
<evidence type="ECO:0000313" key="2">
    <source>
        <dbReference type="EMBL" id="CAB0008613.1"/>
    </source>
</evidence>
<accession>A0A6H5GXL9</accession>
<feature type="region of interest" description="Disordered" evidence="1">
    <location>
        <begin position="442"/>
        <end position="480"/>
    </location>
</feature>
<keyword evidence="3" id="KW-1185">Reference proteome</keyword>
<proteinExistence type="predicted"/>
<evidence type="ECO:0000256" key="1">
    <source>
        <dbReference type="SAM" id="MobiDB-lite"/>
    </source>
</evidence>
<dbReference type="AlphaFoldDB" id="A0A6H5GXL9"/>